<keyword evidence="2 5" id="KW-0456">Lyase</keyword>
<evidence type="ECO:0000256" key="1">
    <source>
        <dbReference type="ARBA" id="ARBA00022723"/>
    </source>
</evidence>
<protein>
    <submittedName>
        <fullName evidence="5">HpcH/HpaI aldolase/citrate lyase family protein</fullName>
    </submittedName>
</protein>
<keyword evidence="1" id="KW-0479">Metal-binding</keyword>
<accession>A0ABV7M4N3</accession>
<dbReference type="EMBL" id="JBHRUH010000031">
    <property type="protein sequence ID" value="MFC3293531.1"/>
    <property type="molecule type" value="Genomic_DNA"/>
</dbReference>
<dbReference type="GO" id="GO:0016829">
    <property type="term" value="F:lyase activity"/>
    <property type="evidence" value="ECO:0007669"/>
    <property type="project" value="UniProtKB-KW"/>
</dbReference>
<keyword evidence="6" id="KW-1185">Reference proteome</keyword>
<reference evidence="6" key="1">
    <citation type="journal article" date="2019" name="Int. J. Syst. Evol. Microbiol.">
        <title>The Global Catalogue of Microorganisms (GCM) 10K type strain sequencing project: providing services to taxonomists for standard genome sequencing and annotation.</title>
        <authorList>
            <consortium name="The Broad Institute Genomics Platform"/>
            <consortium name="The Broad Institute Genome Sequencing Center for Infectious Disease"/>
            <person name="Wu L."/>
            <person name="Ma J."/>
        </authorList>
    </citation>
    <scope>NUCLEOTIDE SEQUENCE [LARGE SCALE GENOMIC DNA]</scope>
    <source>
        <strain evidence="6">KCTC 12847</strain>
    </source>
</reference>
<dbReference type="RefSeq" id="WP_019017798.1">
    <property type="nucleotide sequence ID" value="NZ_BMXD01000001.1"/>
</dbReference>
<feature type="domain" description="HpcH/HpaI aldolase/citrate lyase" evidence="4">
    <location>
        <begin position="19"/>
        <end position="244"/>
    </location>
</feature>
<evidence type="ECO:0000313" key="5">
    <source>
        <dbReference type="EMBL" id="MFC3293531.1"/>
    </source>
</evidence>
<dbReference type="PANTHER" id="PTHR30502">
    <property type="entry name" value="2-KETO-3-DEOXY-L-RHAMNONATE ALDOLASE"/>
    <property type="match status" value="1"/>
</dbReference>
<evidence type="ECO:0000256" key="3">
    <source>
        <dbReference type="ARBA" id="ARBA00045074"/>
    </source>
</evidence>
<evidence type="ECO:0000313" key="6">
    <source>
        <dbReference type="Proteomes" id="UP001595640"/>
    </source>
</evidence>
<comment type="catalytic activity">
    <reaction evidence="3">
        <text>D-glyceraldehyde + pyruvate = 2-dehydro-3-deoxy-L-galactonate</text>
        <dbReference type="Rhea" id="RHEA:80055"/>
        <dbReference type="ChEBI" id="CHEBI:15361"/>
        <dbReference type="ChEBI" id="CHEBI:17378"/>
        <dbReference type="ChEBI" id="CHEBI:75545"/>
    </reaction>
</comment>
<sequence>MLATLPHNRFKSLLNKQTQIGIWSTLCSSIVIDALSDSGFDWVLLDTEHSPNEISNVLTQLQALAGTETAAVVRPAWNDAVLIKRFLDIGAQTLLIPFVQNAEDAEYAVAAVRYPNHGIRGVAAAHRANRYGRIRDYVHRANEELCLIVQVETLSAIDNIPEIAAVEGVDAIFIGPSDLAADLGHIGEVVHTDVQREITRALELCREQRIPAGILAPVQEQAEHWLKAGFTFVAVASDMGLLTHQADAKAEHFKTFIGKQ</sequence>
<dbReference type="InterPro" id="IPR040442">
    <property type="entry name" value="Pyrv_kinase-like_dom_sf"/>
</dbReference>
<dbReference type="InterPro" id="IPR005000">
    <property type="entry name" value="Aldolase/citrate-lyase_domain"/>
</dbReference>
<proteinExistence type="predicted"/>
<dbReference type="InterPro" id="IPR050251">
    <property type="entry name" value="HpcH-HpaI_aldolase"/>
</dbReference>
<dbReference type="SUPFAM" id="SSF51621">
    <property type="entry name" value="Phosphoenolpyruvate/pyruvate domain"/>
    <property type="match status" value="1"/>
</dbReference>
<name>A0ABV7M4N3_9GAMM</name>
<dbReference type="InterPro" id="IPR015813">
    <property type="entry name" value="Pyrv/PenolPyrv_kinase-like_dom"/>
</dbReference>
<dbReference type="Gene3D" id="3.20.20.60">
    <property type="entry name" value="Phosphoenolpyruvate-binding domains"/>
    <property type="match status" value="1"/>
</dbReference>
<gene>
    <name evidence="5" type="ORF">ACFOEI_15855</name>
</gene>
<dbReference type="Pfam" id="PF03328">
    <property type="entry name" value="HpcH_HpaI"/>
    <property type="match status" value="1"/>
</dbReference>
<evidence type="ECO:0000256" key="2">
    <source>
        <dbReference type="ARBA" id="ARBA00023239"/>
    </source>
</evidence>
<dbReference type="Proteomes" id="UP001595640">
    <property type="component" value="Unassembled WGS sequence"/>
</dbReference>
<comment type="caution">
    <text evidence="5">The sequence shown here is derived from an EMBL/GenBank/DDBJ whole genome shotgun (WGS) entry which is preliminary data.</text>
</comment>
<evidence type="ECO:0000259" key="4">
    <source>
        <dbReference type="Pfam" id="PF03328"/>
    </source>
</evidence>
<dbReference type="PANTHER" id="PTHR30502:SF4">
    <property type="entry name" value="5-KETO-4-DEOXY-D-GLUCARATE ALDOLASE"/>
    <property type="match status" value="1"/>
</dbReference>
<organism evidence="5 6">
    <name type="scientific">Modicisalibacter luteus</name>
    <dbReference type="NCBI Taxonomy" id="453962"/>
    <lineage>
        <taxon>Bacteria</taxon>
        <taxon>Pseudomonadati</taxon>
        <taxon>Pseudomonadota</taxon>
        <taxon>Gammaproteobacteria</taxon>
        <taxon>Oceanospirillales</taxon>
        <taxon>Halomonadaceae</taxon>
        <taxon>Modicisalibacter</taxon>
    </lineage>
</organism>